<name>A0AAV2HQL2_LYMST</name>
<evidence type="ECO:0000313" key="2">
    <source>
        <dbReference type="Proteomes" id="UP001497497"/>
    </source>
</evidence>
<sequence length="140" mass="15587">MGDHSTLNSSDVNNANIDTSNSGRLPGSFSLSEPRHCGCKGIRTCRLCGYSKSKQNIIQTPLYGLDCQDNKEKPIGSMHSHVKMVLARALNIRGRIRPGRCFSFARLCIHYGRNGARILKVGVMWEMFVKTLNTIVNFLS</sequence>
<evidence type="ECO:0000313" key="1">
    <source>
        <dbReference type="EMBL" id="CAL1536184.1"/>
    </source>
</evidence>
<gene>
    <name evidence="1" type="ORF">GSLYS_00010097001</name>
</gene>
<accession>A0AAV2HQL2</accession>
<dbReference type="AlphaFoldDB" id="A0AAV2HQL2"/>
<protein>
    <submittedName>
        <fullName evidence="1">Uncharacterized protein</fullName>
    </submittedName>
</protein>
<comment type="caution">
    <text evidence="1">The sequence shown here is derived from an EMBL/GenBank/DDBJ whole genome shotgun (WGS) entry which is preliminary data.</text>
</comment>
<organism evidence="1 2">
    <name type="scientific">Lymnaea stagnalis</name>
    <name type="common">Great pond snail</name>
    <name type="synonym">Helix stagnalis</name>
    <dbReference type="NCBI Taxonomy" id="6523"/>
    <lineage>
        <taxon>Eukaryota</taxon>
        <taxon>Metazoa</taxon>
        <taxon>Spiralia</taxon>
        <taxon>Lophotrochozoa</taxon>
        <taxon>Mollusca</taxon>
        <taxon>Gastropoda</taxon>
        <taxon>Heterobranchia</taxon>
        <taxon>Euthyneura</taxon>
        <taxon>Panpulmonata</taxon>
        <taxon>Hygrophila</taxon>
        <taxon>Lymnaeoidea</taxon>
        <taxon>Lymnaeidae</taxon>
        <taxon>Lymnaea</taxon>
    </lineage>
</organism>
<reference evidence="1 2" key="1">
    <citation type="submission" date="2024-04" db="EMBL/GenBank/DDBJ databases">
        <authorList>
            <consortium name="Genoscope - CEA"/>
            <person name="William W."/>
        </authorList>
    </citation>
    <scope>NUCLEOTIDE SEQUENCE [LARGE SCALE GENOMIC DNA]</scope>
</reference>
<keyword evidence="2" id="KW-1185">Reference proteome</keyword>
<dbReference type="EMBL" id="CAXITT010000222">
    <property type="protein sequence ID" value="CAL1536184.1"/>
    <property type="molecule type" value="Genomic_DNA"/>
</dbReference>
<proteinExistence type="predicted"/>
<dbReference type="Proteomes" id="UP001497497">
    <property type="component" value="Unassembled WGS sequence"/>
</dbReference>